<proteinExistence type="predicted"/>
<dbReference type="OrthoDB" id="2658238at2"/>
<organism evidence="1 2">
    <name type="scientific">Paenibacillus lutimineralis</name>
    <dbReference type="NCBI Taxonomy" id="2707005"/>
    <lineage>
        <taxon>Bacteria</taxon>
        <taxon>Bacillati</taxon>
        <taxon>Bacillota</taxon>
        <taxon>Bacilli</taxon>
        <taxon>Bacillales</taxon>
        <taxon>Paenibacillaceae</taxon>
        <taxon>Paenibacillus</taxon>
    </lineage>
</organism>
<accession>A0A3Q9IC59</accession>
<sequence length="92" mass="11116">MTNEQYCKTMTGNAKMINKMLMVMDKYGENRWWLSDDTKRMCYFQLQEDSLLIEWEAFHRGVELLLGRRVETVEFSMTKMLFEEAKQKYKPA</sequence>
<dbReference type="KEGG" id="plut:EI981_25120"/>
<reference evidence="2" key="1">
    <citation type="submission" date="2018-12" db="EMBL/GenBank/DDBJ databases">
        <title>Complete genome sequence of Paenibacillus sp. MBLB1234.</title>
        <authorList>
            <person name="Nam Y.-D."/>
            <person name="Kang J."/>
            <person name="Chung W.-H."/>
            <person name="Park Y.S."/>
        </authorList>
    </citation>
    <scope>NUCLEOTIDE SEQUENCE [LARGE SCALE GENOMIC DNA]</scope>
    <source>
        <strain evidence="2">MBLB1234</strain>
    </source>
</reference>
<name>A0A3Q9IC59_9BACL</name>
<dbReference type="AlphaFoldDB" id="A0A3Q9IC59"/>
<evidence type="ECO:0000313" key="1">
    <source>
        <dbReference type="EMBL" id="AZS17377.1"/>
    </source>
</evidence>
<evidence type="ECO:0000313" key="2">
    <source>
        <dbReference type="Proteomes" id="UP000270678"/>
    </source>
</evidence>
<dbReference type="EMBL" id="CP034346">
    <property type="protein sequence ID" value="AZS17377.1"/>
    <property type="molecule type" value="Genomic_DNA"/>
</dbReference>
<protein>
    <submittedName>
        <fullName evidence="1">Uncharacterized protein</fullName>
    </submittedName>
</protein>
<dbReference type="Proteomes" id="UP000270678">
    <property type="component" value="Chromosome"/>
</dbReference>
<dbReference type="RefSeq" id="WP_127002886.1">
    <property type="nucleotide sequence ID" value="NZ_CP034346.1"/>
</dbReference>
<gene>
    <name evidence="1" type="ORF">EI981_25120</name>
</gene>
<keyword evidence="2" id="KW-1185">Reference proteome</keyword>